<dbReference type="Gene3D" id="3.20.20.60">
    <property type="entry name" value="Phosphoenolpyruvate-binding domains"/>
    <property type="match status" value="1"/>
</dbReference>
<evidence type="ECO:0000313" key="7">
    <source>
        <dbReference type="Proteomes" id="UP000664771"/>
    </source>
</evidence>
<comment type="cofactor">
    <cofactor evidence="1">
        <name>Mg(2+)</name>
        <dbReference type="ChEBI" id="CHEBI:18420"/>
    </cofactor>
</comment>
<dbReference type="PANTHER" id="PTHR32308:SF10">
    <property type="entry name" value="CITRATE LYASE SUBUNIT BETA"/>
    <property type="match status" value="1"/>
</dbReference>
<dbReference type="PIRSF" id="PIRSF015582">
    <property type="entry name" value="Cit_lyase_B"/>
    <property type="match status" value="1"/>
</dbReference>
<evidence type="ECO:0000256" key="3">
    <source>
        <dbReference type="ARBA" id="ARBA00022723"/>
    </source>
</evidence>
<accession>A0ABS3M0H1</accession>
<reference evidence="6 7" key="1">
    <citation type="submission" date="2021-03" db="EMBL/GenBank/DDBJ databases">
        <title>The complete genome sequence of Acetobacter sacchari TBRC 11175.</title>
        <authorList>
            <person name="Charoenyingcharoen P."/>
            <person name="Yukphan P."/>
        </authorList>
    </citation>
    <scope>NUCLEOTIDE SEQUENCE [LARGE SCALE GENOMIC DNA]</scope>
    <source>
        <strain evidence="6 7">TBRC 11175</strain>
    </source>
</reference>
<protein>
    <submittedName>
        <fullName evidence="6">HpcH/HpaI aldolase/citrate lyase family protein</fullName>
    </submittedName>
</protein>
<evidence type="ECO:0000256" key="4">
    <source>
        <dbReference type="ARBA" id="ARBA00022842"/>
    </source>
</evidence>
<keyword evidence="6" id="KW-0456">Lyase</keyword>
<comment type="caution">
    <text evidence="6">The sequence shown here is derived from an EMBL/GenBank/DDBJ whole genome shotgun (WGS) entry which is preliminary data.</text>
</comment>
<dbReference type="InterPro" id="IPR011206">
    <property type="entry name" value="Citrate_lyase_beta/mcl1/mcl2"/>
</dbReference>
<dbReference type="PANTHER" id="PTHR32308">
    <property type="entry name" value="LYASE BETA SUBUNIT, PUTATIVE (AFU_ORTHOLOGUE AFUA_4G13030)-RELATED"/>
    <property type="match status" value="1"/>
</dbReference>
<proteinExistence type="inferred from homology"/>
<dbReference type="InterPro" id="IPR005000">
    <property type="entry name" value="Aldolase/citrate-lyase_domain"/>
</dbReference>
<dbReference type="GO" id="GO:0016829">
    <property type="term" value="F:lyase activity"/>
    <property type="evidence" value="ECO:0007669"/>
    <property type="project" value="UniProtKB-KW"/>
</dbReference>
<dbReference type="InterPro" id="IPR015813">
    <property type="entry name" value="Pyrv/PenolPyrv_kinase-like_dom"/>
</dbReference>
<sequence>MKLRRSMMFIPGDNAGMLSNSYIYKPDSVMFDLEDAVSLTEKDSARLLVFNTLKANLYTGIETVVRINGVETPFWEQDLDMAVRGGVEVIRLPKTENVSEVREIEKKLEIIEKNCGRNVGETKIIAAIESAIGVVNSVAIAACTPRMVAIALAGFDYLVDMQTSRSSGSEPELFYARAAVLHAARAAKIDAFDVAYGDVNDEEGFLREVKIAKNLGFNGKSLIHPRQIELLHKAYAPPKEAVDHAEKVIQAAKDAREKGLGVVSLDGKMIDPPVIHEAERVLLLAQNS</sequence>
<keyword evidence="7" id="KW-1185">Reference proteome</keyword>
<evidence type="ECO:0000259" key="5">
    <source>
        <dbReference type="Pfam" id="PF03328"/>
    </source>
</evidence>
<dbReference type="RefSeq" id="WP_207883610.1">
    <property type="nucleotide sequence ID" value="NZ_JAFVMF010000027.1"/>
</dbReference>
<evidence type="ECO:0000256" key="1">
    <source>
        <dbReference type="ARBA" id="ARBA00001946"/>
    </source>
</evidence>
<feature type="domain" description="HpcH/HpaI aldolase/citrate lyase" evidence="5">
    <location>
        <begin position="5"/>
        <end position="225"/>
    </location>
</feature>
<keyword evidence="4" id="KW-0460">Magnesium</keyword>
<gene>
    <name evidence="6" type="ORF">J2D73_17985</name>
</gene>
<dbReference type="SUPFAM" id="SSF51621">
    <property type="entry name" value="Phosphoenolpyruvate/pyruvate domain"/>
    <property type="match status" value="1"/>
</dbReference>
<comment type="similarity">
    <text evidence="2">Belongs to the HpcH/HpaI aldolase family.</text>
</comment>
<name>A0ABS3M0H1_9PROT</name>
<dbReference type="Proteomes" id="UP000664771">
    <property type="component" value="Unassembled WGS sequence"/>
</dbReference>
<organism evidence="6 7">
    <name type="scientific">Acetobacter sacchari</name>
    <dbReference type="NCBI Taxonomy" id="2661687"/>
    <lineage>
        <taxon>Bacteria</taxon>
        <taxon>Pseudomonadati</taxon>
        <taxon>Pseudomonadota</taxon>
        <taxon>Alphaproteobacteria</taxon>
        <taxon>Acetobacterales</taxon>
        <taxon>Acetobacteraceae</taxon>
        <taxon>Acetobacter</taxon>
    </lineage>
</organism>
<dbReference type="InterPro" id="IPR040442">
    <property type="entry name" value="Pyrv_kinase-like_dom_sf"/>
</dbReference>
<keyword evidence="3" id="KW-0479">Metal-binding</keyword>
<evidence type="ECO:0000313" key="6">
    <source>
        <dbReference type="EMBL" id="MBO1361676.1"/>
    </source>
</evidence>
<evidence type="ECO:0000256" key="2">
    <source>
        <dbReference type="ARBA" id="ARBA00005568"/>
    </source>
</evidence>
<dbReference type="EMBL" id="JAFVMF010000027">
    <property type="protein sequence ID" value="MBO1361676.1"/>
    <property type="molecule type" value="Genomic_DNA"/>
</dbReference>
<dbReference type="Pfam" id="PF03328">
    <property type="entry name" value="HpcH_HpaI"/>
    <property type="match status" value="1"/>
</dbReference>